<comment type="caution">
    <text evidence="4">The sequence shown here is derived from an EMBL/GenBank/DDBJ whole genome shotgun (WGS) entry which is preliminary data.</text>
</comment>
<feature type="domain" description="Putative adhesive" evidence="3">
    <location>
        <begin position="69"/>
        <end position="144"/>
    </location>
</feature>
<dbReference type="EMBL" id="JAXOVW010000006">
    <property type="protein sequence ID" value="MDZ5606387.1"/>
    <property type="molecule type" value="Genomic_DNA"/>
</dbReference>
<keyword evidence="2" id="KW-0732">Signal</keyword>
<dbReference type="Gene3D" id="2.60.40.740">
    <property type="match status" value="1"/>
</dbReference>
<dbReference type="Pfam" id="PF20596">
    <property type="entry name" value="pAdhesive_11"/>
    <property type="match status" value="1"/>
</dbReference>
<evidence type="ECO:0000256" key="1">
    <source>
        <dbReference type="SAM" id="MobiDB-lite"/>
    </source>
</evidence>
<reference evidence="5" key="1">
    <citation type="submission" date="2023-11" db="EMBL/GenBank/DDBJ databases">
        <title>Genome Sequence of Bacillus pseudomycoides stain BUPM19.</title>
        <authorList>
            <person name="Farhat A."/>
        </authorList>
    </citation>
    <scope>NUCLEOTIDE SEQUENCE [LARGE SCALE GENOMIC DNA]</scope>
    <source>
        <strain evidence="5">BUPM19</strain>
    </source>
</reference>
<keyword evidence="5" id="KW-1185">Reference proteome</keyword>
<name>A0ABU5JTF8_9BACI</name>
<gene>
    <name evidence="4" type="ORF">U2I54_04520</name>
</gene>
<dbReference type="Proteomes" id="UP001291930">
    <property type="component" value="Unassembled WGS sequence"/>
</dbReference>
<evidence type="ECO:0000313" key="5">
    <source>
        <dbReference type="Proteomes" id="UP001291930"/>
    </source>
</evidence>
<feature type="compositionally biased region" description="Basic and acidic residues" evidence="1">
    <location>
        <begin position="157"/>
        <end position="257"/>
    </location>
</feature>
<sequence length="988" mass="108745">MRKIMLSVMAILLVFSGLNVSVAETFVSDENPEMNRLLPDGRKTKDPGIVTKDEDITLDLSYPGAADKTMIIPLGDYFTYNEAKTKELLKDQQDVTVTYQKEKQQLEITWKAEKKESAVFSLNASKTGQTEIKAAEQQEKTESNILEIDIQDAKTTAGEEKPAVTGEEKPAVAGEEKPAVAGEEKPAVAGEEKPAVTGEEKPAVAGEEKPAVAGEERPAVAGEEKPAVAGEEKPAVQTEEQTKLDSEGKAETKEAVPEPRAKIKLTDVGEIGNIDFSQLDDSPNELAGFTQMTTNKGLEFPTKEKNGRTYYMYFGDLATLYRTVESLEGEGTNGLDDWNRPLPTMNTNLSTLVSGGKYVEAQNFSVITALDVSPKQSRGVVSYYFNGGQASSDSGNGLRVAHGNSPDDSVKFQSGKMPILKLYKNEATHELVAYAAVIDGQYLDGYVRIKMSPVNNKGRINVSMKYLKLSDTYTYTNFGYTVHMDIANRHMASRMYSLGDNKGLYFNEEKLDDGQDYLLYFFRDGYANHPVEFKGNNNPAGTKPFSITNFNQLNAAGTPDPGKDVMYPFTTHPGWALRWDPKLQEPNTVREENLEIAVTAKQVPPVIKLDNDGEYTDNGYHIQGTWKDEDSENVSLYYTVDGSEPKKIGDYKNPNENTDVPWEYTIPSSEMEQGLDHDITVYVIDEDDLQSNIETIKIRPALTITEKVLDADGNEAKEIAPGETLNYEVSVDSGYIAKDTGTYGDVTITQKYDTHLEVPTDLKVTDENGNEIGTATYNAATNSIEVKLNADTPRSTKVKVTYNAKVKDDATEGEFVVGQATAAGKYSTGDEVNKTSNEVKVVINGVLNFISAPQVINFGEKLTISPQDKTYYPINIDTPLAVKDNRTLSKKTAWIMTAKLDQPLTGKKTGATLEGLHYRYGGNDSILSEDASVEIYKKETTDNKVVNISDTWSQEGDGLYLAVRAGTAKHDAYEGTINWVLQDVPTNN</sequence>
<evidence type="ECO:0000313" key="4">
    <source>
        <dbReference type="EMBL" id="MDZ5606387.1"/>
    </source>
</evidence>
<dbReference type="InterPro" id="IPR046771">
    <property type="entry name" value="pAdhesive_11"/>
</dbReference>
<organism evidence="4 5">
    <name type="scientific">Bacillus bingmayongensis</name>
    <dbReference type="NCBI Taxonomy" id="1150157"/>
    <lineage>
        <taxon>Bacteria</taxon>
        <taxon>Bacillati</taxon>
        <taxon>Bacillota</taxon>
        <taxon>Bacilli</taxon>
        <taxon>Bacillales</taxon>
        <taxon>Bacillaceae</taxon>
        <taxon>Bacillus</taxon>
    </lineage>
</organism>
<accession>A0ABU5JTF8</accession>
<dbReference type="RefSeq" id="WP_374216944.1">
    <property type="nucleotide sequence ID" value="NZ_JAXOVW010000006.1"/>
</dbReference>
<evidence type="ECO:0000256" key="2">
    <source>
        <dbReference type="SAM" id="SignalP"/>
    </source>
</evidence>
<proteinExistence type="predicted"/>
<protein>
    <submittedName>
        <fullName evidence="4">Adhesive domain-containing protein</fullName>
    </submittedName>
</protein>
<feature type="region of interest" description="Disordered" evidence="1">
    <location>
        <begin position="153"/>
        <end position="257"/>
    </location>
</feature>
<feature type="signal peptide" evidence="2">
    <location>
        <begin position="1"/>
        <end position="23"/>
    </location>
</feature>
<feature type="chain" id="PRO_5046275548" evidence="2">
    <location>
        <begin position="24"/>
        <end position="988"/>
    </location>
</feature>
<evidence type="ECO:0000259" key="3">
    <source>
        <dbReference type="Pfam" id="PF20596"/>
    </source>
</evidence>